<dbReference type="PANTHER" id="PTHR43004:SF19">
    <property type="entry name" value="BINDING MONOOXYGENASE, PUTATIVE (JCVI)-RELATED"/>
    <property type="match status" value="1"/>
</dbReference>
<reference evidence="5" key="1">
    <citation type="submission" date="2022-10" db="EMBL/GenBank/DDBJ databases">
        <title>The complete genomes of actinobacterial strains from the NBC collection.</title>
        <authorList>
            <person name="Joergensen T.S."/>
            <person name="Alvarez Arevalo M."/>
            <person name="Sterndorff E.B."/>
            <person name="Faurdal D."/>
            <person name="Vuksanovic O."/>
            <person name="Mourched A.-S."/>
            <person name="Charusanti P."/>
            <person name="Shaw S."/>
            <person name="Blin K."/>
            <person name="Weber T."/>
        </authorList>
    </citation>
    <scope>NUCLEOTIDE SEQUENCE</scope>
    <source>
        <strain evidence="5">NBC_01482</strain>
    </source>
</reference>
<dbReference type="Gene3D" id="3.50.50.60">
    <property type="entry name" value="FAD/NAD(P)-binding domain"/>
    <property type="match status" value="2"/>
</dbReference>
<evidence type="ECO:0000259" key="4">
    <source>
        <dbReference type="Pfam" id="PF01494"/>
    </source>
</evidence>
<protein>
    <submittedName>
        <fullName evidence="5">FAD-dependent monooxygenase</fullName>
    </submittedName>
</protein>
<dbReference type="InterPro" id="IPR050641">
    <property type="entry name" value="RIFMO-like"/>
</dbReference>
<dbReference type="InterPro" id="IPR036188">
    <property type="entry name" value="FAD/NAD-bd_sf"/>
</dbReference>
<keyword evidence="5" id="KW-0560">Oxidoreductase</keyword>
<dbReference type="GO" id="GO:0004497">
    <property type="term" value="F:monooxygenase activity"/>
    <property type="evidence" value="ECO:0007669"/>
    <property type="project" value="UniProtKB-KW"/>
</dbReference>
<dbReference type="Proteomes" id="UP001432062">
    <property type="component" value="Chromosome"/>
</dbReference>
<organism evidence="5 6">
    <name type="scientific">Nocardia vinacea</name>
    <dbReference type="NCBI Taxonomy" id="96468"/>
    <lineage>
        <taxon>Bacteria</taxon>
        <taxon>Bacillati</taxon>
        <taxon>Actinomycetota</taxon>
        <taxon>Actinomycetes</taxon>
        <taxon>Mycobacteriales</taxon>
        <taxon>Nocardiaceae</taxon>
        <taxon>Nocardia</taxon>
    </lineage>
</organism>
<evidence type="ECO:0000256" key="1">
    <source>
        <dbReference type="ARBA" id="ARBA00001974"/>
    </source>
</evidence>
<accession>A0ABZ1YLD1</accession>
<sequence>MPENSVDVIISGAGPNGLMLACELALAGVHPIVLEKLSEPSAEPKANGLVGQVIRLLDMRGLYHEFGGEPGAPRAMPGYAFSGIPMSFAQLRDNPMYMLLLPQPKLVRLLEKRAVELGAEIRWGHELTELVQHDGGVTVSVTGPDGDYDIDTTFLVGADGGKSVVRKRTGIDFPGSTFEDKVTRMAHVSLPEELRTEDRGFEIPSFGRLPFGHNRFERGGFVFAELESGRPMVATIEFDTEAVPDNVEMTVAELRDSVRRVLGVDVPIQPPHGPGPHALRRIIGQNTRQAERYRDGAVFLVGDAAHVHSAMGGPGLNLGMQDVANLGWKLAAHVNGWAPTGLLDTYQSERYPVGERVMMHSLSQLALMAPGPEITALRKLFTELLETPSNAAHMAHLLAGSDVHYDLGDPHPLAGRLVPELTIETEARQVRVAELLHQARPVLLVLADDNGFADTAERWRDRIDTVIATSPEAPADALLIRPDGYVAWAGESGGDKDRLREALSRWFGAARNS</sequence>
<dbReference type="PANTHER" id="PTHR43004">
    <property type="entry name" value="TRK SYSTEM POTASSIUM UPTAKE PROTEIN"/>
    <property type="match status" value="1"/>
</dbReference>
<dbReference type="Pfam" id="PF01494">
    <property type="entry name" value="FAD_binding_3"/>
    <property type="match status" value="1"/>
</dbReference>
<evidence type="ECO:0000313" key="6">
    <source>
        <dbReference type="Proteomes" id="UP001432062"/>
    </source>
</evidence>
<dbReference type="InterPro" id="IPR002938">
    <property type="entry name" value="FAD-bd"/>
</dbReference>
<evidence type="ECO:0000256" key="3">
    <source>
        <dbReference type="ARBA" id="ARBA00022827"/>
    </source>
</evidence>
<dbReference type="PRINTS" id="PR00420">
    <property type="entry name" value="RNGMNOXGNASE"/>
</dbReference>
<comment type="cofactor">
    <cofactor evidence="1">
        <name>FAD</name>
        <dbReference type="ChEBI" id="CHEBI:57692"/>
    </cofactor>
</comment>
<keyword evidence="6" id="KW-1185">Reference proteome</keyword>
<keyword evidence="3" id="KW-0274">FAD</keyword>
<evidence type="ECO:0000313" key="5">
    <source>
        <dbReference type="EMBL" id="WUV43863.1"/>
    </source>
</evidence>
<dbReference type="RefSeq" id="WP_327097214.1">
    <property type="nucleotide sequence ID" value="NZ_CP109149.1"/>
</dbReference>
<dbReference type="SUPFAM" id="SSF51905">
    <property type="entry name" value="FAD/NAD(P)-binding domain"/>
    <property type="match status" value="1"/>
</dbReference>
<gene>
    <name evidence="5" type="ORF">OG563_32295</name>
</gene>
<feature type="domain" description="FAD-binding" evidence="4">
    <location>
        <begin position="6"/>
        <end position="360"/>
    </location>
</feature>
<name>A0ABZ1YLD1_9NOCA</name>
<keyword evidence="5" id="KW-0503">Monooxygenase</keyword>
<dbReference type="Pfam" id="PF21274">
    <property type="entry name" value="Rng_hyd_C"/>
    <property type="match status" value="1"/>
</dbReference>
<proteinExistence type="predicted"/>
<dbReference type="EMBL" id="CP109441">
    <property type="protein sequence ID" value="WUV43863.1"/>
    <property type="molecule type" value="Genomic_DNA"/>
</dbReference>
<evidence type="ECO:0000256" key="2">
    <source>
        <dbReference type="ARBA" id="ARBA00022630"/>
    </source>
</evidence>
<dbReference type="Gene3D" id="3.40.30.120">
    <property type="match status" value="1"/>
</dbReference>
<keyword evidence="2" id="KW-0285">Flavoprotein</keyword>